<comment type="caution">
    <text evidence="7">The sequence shown here is derived from an EMBL/GenBank/DDBJ whole genome shotgun (WGS) entry which is preliminary data.</text>
</comment>
<feature type="transmembrane region" description="Helical" evidence="6">
    <location>
        <begin position="403"/>
        <end position="420"/>
    </location>
</feature>
<feature type="transmembrane region" description="Helical" evidence="6">
    <location>
        <begin position="15"/>
        <end position="39"/>
    </location>
</feature>
<evidence type="ECO:0000256" key="4">
    <source>
        <dbReference type="ARBA" id="ARBA00022989"/>
    </source>
</evidence>
<dbReference type="PANTHER" id="PTHR30250">
    <property type="entry name" value="PST FAMILY PREDICTED COLANIC ACID TRANSPORTER"/>
    <property type="match status" value="1"/>
</dbReference>
<dbReference type="AlphaFoldDB" id="A0A016E968"/>
<sequence>MSKKRENRKVIKWNLIFYSLNFIYTMMVGIILVPIYLVYIPKDLYGYWLATGNILTIISLLDPGIGGVVTQKVSYYYGKMDCRSVGCYSFNGVLLSVIIALLVFIVGILLSEKISLFLNVPYEYQEELINAFNYTLTGTSLMIIYYSIGAIAYGMLSSKCIGFINLFANISGLILTVVFFRLEYGLLSIGYASLIRSIIYILGSILYITYRFVNEKIGFSFDLLLMKDFFKLSFYNFFGSLGQNLLSNMNSFICTKYISPIASANLRFSQTVPDMGKTVALRIVSSFAPSISNLYGANQKKQLKTMIFLLTQILVWLLGLVFVGFLFLNESFILIWIGANNYCGGISNFLIIVLLMLSTVNKIISLIIFNLGDIKINNLVLFFQAVLYFSLIIPIALYFKINGILLLSIGIEFLAFYFYYGRKIINIFDCKDDVKKIYQNIFQTILVCAFVYIVLLVIDYFPTNWISFLMIVLFISLFYTLCLCLISVAFRQACFKFILRFR</sequence>
<feature type="transmembrane region" description="Helical" evidence="6">
    <location>
        <begin position="467"/>
        <end position="490"/>
    </location>
</feature>
<dbReference type="PANTHER" id="PTHR30250:SF26">
    <property type="entry name" value="PSMA PROTEIN"/>
    <property type="match status" value="1"/>
</dbReference>
<name>A0A016E968_BACFG</name>
<feature type="transmembrane region" description="Helical" evidence="6">
    <location>
        <begin position="131"/>
        <end position="156"/>
    </location>
</feature>
<dbReference type="Proteomes" id="UP000020938">
    <property type="component" value="Unassembled WGS sequence"/>
</dbReference>
<dbReference type="GO" id="GO:0005886">
    <property type="term" value="C:plasma membrane"/>
    <property type="evidence" value="ECO:0007669"/>
    <property type="project" value="UniProtKB-SubCell"/>
</dbReference>
<feature type="transmembrane region" description="Helical" evidence="6">
    <location>
        <begin position="163"/>
        <end position="182"/>
    </location>
</feature>
<feature type="transmembrane region" description="Helical" evidence="6">
    <location>
        <begin position="45"/>
        <end position="69"/>
    </location>
</feature>
<evidence type="ECO:0000256" key="3">
    <source>
        <dbReference type="ARBA" id="ARBA00022692"/>
    </source>
</evidence>
<feature type="transmembrane region" description="Helical" evidence="6">
    <location>
        <begin position="378"/>
        <end position="397"/>
    </location>
</feature>
<feature type="transmembrane region" description="Helical" evidence="6">
    <location>
        <begin position="333"/>
        <end position="357"/>
    </location>
</feature>
<comment type="subcellular location">
    <subcellularLocation>
        <location evidence="1">Cell membrane</location>
        <topology evidence="1">Multi-pass membrane protein</topology>
    </subcellularLocation>
</comment>
<feature type="transmembrane region" description="Helical" evidence="6">
    <location>
        <begin position="188"/>
        <end position="210"/>
    </location>
</feature>
<accession>A0A016E968</accession>
<keyword evidence="5 6" id="KW-0472">Membrane</keyword>
<evidence type="ECO:0000313" key="7">
    <source>
        <dbReference type="EMBL" id="EXZ73646.1"/>
    </source>
</evidence>
<keyword evidence="3 6" id="KW-0812">Transmembrane</keyword>
<evidence type="ECO:0000256" key="1">
    <source>
        <dbReference type="ARBA" id="ARBA00004651"/>
    </source>
</evidence>
<dbReference type="EMBL" id="JGDS01000049">
    <property type="protein sequence ID" value="EXZ73646.1"/>
    <property type="molecule type" value="Genomic_DNA"/>
</dbReference>
<organism evidence="7 8">
    <name type="scientific">Bacteroides fragilis str. 3976T8</name>
    <dbReference type="NCBI Taxonomy" id="1339314"/>
    <lineage>
        <taxon>Bacteria</taxon>
        <taxon>Pseudomonadati</taxon>
        <taxon>Bacteroidota</taxon>
        <taxon>Bacteroidia</taxon>
        <taxon>Bacteroidales</taxon>
        <taxon>Bacteroidaceae</taxon>
        <taxon>Bacteroides</taxon>
    </lineage>
</organism>
<evidence type="ECO:0000256" key="5">
    <source>
        <dbReference type="ARBA" id="ARBA00023136"/>
    </source>
</evidence>
<evidence type="ECO:0000313" key="8">
    <source>
        <dbReference type="Proteomes" id="UP000020938"/>
    </source>
</evidence>
<evidence type="ECO:0000256" key="2">
    <source>
        <dbReference type="ARBA" id="ARBA00022475"/>
    </source>
</evidence>
<feature type="transmembrane region" description="Helical" evidence="6">
    <location>
        <begin position="90"/>
        <end position="111"/>
    </location>
</feature>
<keyword evidence="2" id="KW-1003">Cell membrane</keyword>
<keyword evidence="4 6" id="KW-1133">Transmembrane helix</keyword>
<dbReference type="InterPro" id="IPR050833">
    <property type="entry name" value="Poly_Biosynth_Transport"/>
</dbReference>
<proteinExistence type="predicted"/>
<reference evidence="7 8" key="1">
    <citation type="submission" date="2014-02" db="EMBL/GenBank/DDBJ databases">
        <authorList>
            <person name="Sears C."/>
            <person name="Carroll K."/>
            <person name="Sack B.R."/>
            <person name="Qadri F."/>
            <person name="Myers L.L."/>
            <person name="Chung G.-T."/>
            <person name="Escheverria P."/>
            <person name="Fraser C.M."/>
            <person name="Sadzewicz L."/>
            <person name="Shefchek K.A."/>
            <person name="Tallon L."/>
            <person name="Das S.P."/>
            <person name="Daugherty S."/>
            <person name="Mongodin E.F."/>
        </authorList>
    </citation>
    <scope>NUCLEOTIDE SEQUENCE [LARGE SCALE GENOMIC DNA]</scope>
    <source>
        <strain evidence="7 8">3976T8</strain>
    </source>
</reference>
<dbReference type="PATRIC" id="fig|1339314.3.peg.2162"/>
<evidence type="ECO:0000256" key="6">
    <source>
        <dbReference type="SAM" id="Phobius"/>
    </source>
</evidence>
<feature type="transmembrane region" description="Helical" evidence="6">
    <location>
        <begin position="441"/>
        <end position="461"/>
    </location>
</feature>
<gene>
    <name evidence="7" type="ORF">M123_1952</name>
</gene>
<protein>
    <submittedName>
        <fullName evidence="7">Polysaccharide biosynthesis family protein</fullName>
    </submittedName>
</protein>
<feature type="transmembrane region" description="Helical" evidence="6">
    <location>
        <begin position="307"/>
        <end position="327"/>
    </location>
</feature>